<protein>
    <submittedName>
        <fullName evidence="2">Uncharacterized protein</fullName>
    </submittedName>
</protein>
<feature type="region of interest" description="Disordered" evidence="1">
    <location>
        <begin position="1"/>
        <end position="37"/>
    </location>
</feature>
<evidence type="ECO:0000256" key="1">
    <source>
        <dbReference type="SAM" id="MobiDB-lite"/>
    </source>
</evidence>
<name>A0A699XRG4_TANCI</name>
<comment type="caution">
    <text evidence="2">The sequence shown here is derived from an EMBL/GenBank/DDBJ whole genome shotgun (WGS) entry which is preliminary data.</text>
</comment>
<sequence>NMEASSDRVAPKDYVAIDIKEDKVETPPAASATEKDK</sequence>
<accession>A0A699XRG4</accession>
<evidence type="ECO:0000313" key="2">
    <source>
        <dbReference type="EMBL" id="GFD58634.1"/>
    </source>
</evidence>
<dbReference type="AlphaFoldDB" id="A0A699XRG4"/>
<gene>
    <name evidence="2" type="ORF">Tci_930603</name>
</gene>
<feature type="non-terminal residue" evidence="2">
    <location>
        <position position="1"/>
    </location>
</feature>
<organism evidence="2">
    <name type="scientific">Tanacetum cinerariifolium</name>
    <name type="common">Dalmatian daisy</name>
    <name type="synonym">Chrysanthemum cinerariifolium</name>
    <dbReference type="NCBI Taxonomy" id="118510"/>
    <lineage>
        <taxon>Eukaryota</taxon>
        <taxon>Viridiplantae</taxon>
        <taxon>Streptophyta</taxon>
        <taxon>Embryophyta</taxon>
        <taxon>Tracheophyta</taxon>
        <taxon>Spermatophyta</taxon>
        <taxon>Magnoliopsida</taxon>
        <taxon>eudicotyledons</taxon>
        <taxon>Gunneridae</taxon>
        <taxon>Pentapetalae</taxon>
        <taxon>asterids</taxon>
        <taxon>campanulids</taxon>
        <taxon>Asterales</taxon>
        <taxon>Asteraceae</taxon>
        <taxon>Asteroideae</taxon>
        <taxon>Anthemideae</taxon>
        <taxon>Anthemidinae</taxon>
        <taxon>Tanacetum</taxon>
    </lineage>
</organism>
<proteinExistence type="predicted"/>
<dbReference type="EMBL" id="BKCJ011855431">
    <property type="protein sequence ID" value="GFD58634.1"/>
    <property type="molecule type" value="Genomic_DNA"/>
</dbReference>
<feature type="compositionally biased region" description="Basic and acidic residues" evidence="1">
    <location>
        <begin position="1"/>
        <end position="11"/>
    </location>
</feature>
<reference evidence="2" key="1">
    <citation type="journal article" date="2019" name="Sci. Rep.">
        <title>Draft genome of Tanacetum cinerariifolium, the natural source of mosquito coil.</title>
        <authorList>
            <person name="Yamashiro T."/>
            <person name="Shiraishi A."/>
            <person name="Satake H."/>
            <person name="Nakayama K."/>
        </authorList>
    </citation>
    <scope>NUCLEOTIDE SEQUENCE</scope>
</reference>